<dbReference type="Gene3D" id="1.25.10.10">
    <property type="entry name" value="Leucine-rich Repeat Variant"/>
    <property type="match status" value="2"/>
</dbReference>
<dbReference type="KEGG" id="egl:EGR_01927"/>
<name>W6UPF3_ECHGR</name>
<dbReference type="STRING" id="6210.W6UPF3"/>
<feature type="region of interest" description="Disordered" evidence="1">
    <location>
        <begin position="831"/>
        <end position="855"/>
    </location>
</feature>
<dbReference type="InterPro" id="IPR018490">
    <property type="entry name" value="cNMP-bd_dom_sf"/>
</dbReference>
<dbReference type="GO" id="GO:0016491">
    <property type="term" value="F:oxidoreductase activity"/>
    <property type="evidence" value="ECO:0007669"/>
    <property type="project" value="TreeGrafter"/>
</dbReference>
<dbReference type="EMBL" id="APAU02000008">
    <property type="protein sequence ID" value="EUB63123.1"/>
    <property type="molecule type" value="Genomic_DNA"/>
</dbReference>
<organism evidence="3 4">
    <name type="scientific">Echinococcus granulosus</name>
    <name type="common">Hydatid tapeworm</name>
    <dbReference type="NCBI Taxonomy" id="6210"/>
    <lineage>
        <taxon>Eukaryota</taxon>
        <taxon>Metazoa</taxon>
        <taxon>Spiralia</taxon>
        <taxon>Lophotrochozoa</taxon>
        <taxon>Platyhelminthes</taxon>
        <taxon>Cestoda</taxon>
        <taxon>Eucestoda</taxon>
        <taxon>Cyclophyllidea</taxon>
        <taxon>Taeniidae</taxon>
        <taxon>Echinococcus</taxon>
        <taxon>Echinococcus granulosus group</taxon>
    </lineage>
</organism>
<dbReference type="InterPro" id="IPR011989">
    <property type="entry name" value="ARM-like"/>
</dbReference>
<dbReference type="CDD" id="cd00038">
    <property type="entry name" value="CAP_ED"/>
    <property type="match status" value="1"/>
</dbReference>
<evidence type="ECO:0000313" key="3">
    <source>
        <dbReference type="EMBL" id="EUB63123.1"/>
    </source>
</evidence>
<dbReference type="SMART" id="SM00100">
    <property type="entry name" value="cNMP"/>
    <property type="match status" value="1"/>
</dbReference>
<dbReference type="PANTHER" id="PTHR12697">
    <property type="entry name" value="PBS LYASE HEAT-LIKE PROTEIN"/>
    <property type="match status" value="1"/>
</dbReference>
<dbReference type="Pfam" id="PF00027">
    <property type="entry name" value="cNMP_binding"/>
    <property type="match status" value="1"/>
</dbReference>
<feature type="region of interest" description="Disordered" evidence="1">
    <location>
        <begin position="278"/>
        <end position="314"/>
    </location>
</feature>
<dbReference type="RefSeq" id="XP_024354319.1">
    <property type="nucleotide sequence ID" value="XM_024491176.1"/>
</dbReference>
<dbReference type="Pfam" id="PF03130">
    <property type="entry name" value="HEAT_PBS"/>
    <property type="match status" value="1"/>
</dbReference>
<dbReference type="Proteomes" id="UP000019149">
    <property type="component" value="Unassembled WGS sequence"/>
</dbReference>
<dbReference type="Gene3D" id="2.60.120.10">
    <property type="entry name" value="Jelly Rolls"/>
    <property type="match status" value="1"/>
</dbReference>
<dbReference type="InterPro" id="IPR004155">
    <property type="entry name" value="PBS_lyase_HEAT"/>
</dbReference>
<protein>
    <submittedName>
        <fullName evidence="3">Deoxyhypusine hydroxylase</fullName>
    </submittedName>
</protein>
<dbReference type="CTD" id="36337642"/>
<evidence type="ECO:0000313" key="4">
    <source>
        <dbReference type="Proteomes" id="UP000019149"/>
    </source>
</evidence>
<dbReference type="AlphaFoldDB" id="W6UPF3"/>
<dbReference type="GeneID" id="36337642"/>
<dbReference type="SUPFAM" id="SSF51206">
    <property type="entry name" value="cAMP-binding domain-like"/>
    <property type="match status" value="1"/>
</dbReference>
<accession>W6UPF3</accession>
<reference evidence="3 4" key="1">
    <citation type="journal article" date="2013" name="Nat. Genet.">
        <title>The genome of the hydatid tapeworm Echinococcus granulosus.</title>
        <authorList>
            <person name="Zheng H."/>
            <person name="Zhang W."/>
            <person name="Zhang L."/>
            <person name="Zhang Z."/>
            <person name="Li J."/>
            <person name="Lu G."/>
            <person name="Zhu Y."/>
            <person name="Wang Y."/>
            <person name="Huang Y."/>
            <person name="Liu J."/>
            <person name="Kang H."/>
            <person name="Chen J."/>
            <person name="Wang L."/>
            <person name="Chen A."/>
            <person name="Yu S."/>
            <person name="Gao Z."/>
            <person name="Jin L."/>
            <person name="Gu W."/>
            <person name="Wang Z."/>
            <person name="Zhao L."/>
            <person name="Shi B."/>
            <person name="Wen H."/>
            <person name="Lin R."/>
            <person name="Jones M.K."/>
            <person name="Brejova B."/>
            <person name="Vinar T."/>
            <person name="Zhao G."/>
            <person name="McManus D.P."/>
            <person name="Chen Z."/>
            <person name="Zhou Y."/>
            <person name="Wang S."/>
        </authorList>
    </citation>
    <scope>NUCLEOTIDE SEQUENCE [LARGE SCALE GENOMIC DNA]</scope>
</reference>
<dbReference type="SUPFAM" id="SSF48371">
    <property type="entry name" value="ARM repeat"/>
    <property type="match status" value="1"/>
</dbReference>
<evidence type="ECO:0000259" key="2">
    <source>
        <dbReference type="PROSITE" id="PS50042"/>
    </source>
</evidence>
<dbReference type="InterPro" id="IPR014710">
    <property type="entry name" value="RmlC-like_jellyroll"/>
</dbReference>
<comment type="caution">
    <text evidence="3">The sequence shown here is derived from an EMBL/GenBank/DDBJ whole genome shotgun (WGS) entry which is preliminary data.</text>
</comment>
<feature type="compositionally biased region" description="Low complexity" evidence="1">
    <location>
        <begin position="840"/>
        <end position="851"/>
    </location>
</feature>
<dbReference type="InterPro" id="IPR000595">
    <property type="entry name" value="cNMP-bd_dom"/>
</dbReference>
<dbReference type="InterPro" id="IPR016024">
    <property type="entry name" value="ARM-type_fold"/>
</dbReference>
<proteinExistence type="predicted"/>
<feature type="compositionally biased region" description="Low complexity" evidence="1">
    <location>
        <begin position="296"/>
        <end position="307"/>
    </location>
</feature>
<gene>
    <name evidence="3" type="ORF">EGR_01927</name>
</gene>
<keyword evidence="4" id="KW-1185">Reference proteome</keyword>
<evidence type="ECO:0000256" key="1">
    <source>
        <dbReference type="SAM" id="MobiDB-lite"/>
    </source>
</evidence>
<dbReference type="OrthoDB" id="421002at2759"/>
<feature type="domain" description="Cyclic nucleotide-binding" evidence="2">
    <location>
        <begin position="40"/>
        <end position="113"/>
    </location>
</feature>
<dbReference type="PANTHER" id="PTHR12697:SF5">
    <property type="entry name" value="DEOXYHYPUSINE HYDROXYLASE"/>
    <property type="match status" value="1"/>
</dbReference>
<dbReference type="SMART" id="SM00567">
    <property type="entry name" value="EZ_HEAT"/>
    <property type="match status" value="3"/>
</dbReference>
<dbReference type="PROSITE" id="PS50042">
    <property type="entry name" value="CNMP_BINDING_3"/>
    <property type="match status" value="1"/>
</dbReference>
<sequence length="879" mass="95802">MQYYPFSPDYLKANQQPIWHQANSISYTNIYCLNLTPPAGLTEGCLRTFALRIRTVHLPPGDTLIHAGGLLTCLYFVEQGSLEVLDPQDGAILAVLSKGDFFGGLPPLQEQPQHSLSTMARGLIAAKSRFIVRALTYCDLHYVEQEELAGLLHNYPELIDNLVAHFELTMPLAGIGKYLTEADLFCLSRDQKQQQDQQQLHSPHGGTSPVCLHKTTSSSCVFTETPLLQVPPRAQMQSRARLPDTWLGDHRRRKLCSWELERLQRLLEHSATAMVADSASAPNTDGDGGGGIDSFASPTATTTTTTASPPPSHMDLEERLSAQMAQRFNKMEIGLKADFPIFRVFASSTANLSPFTAWHMHKTENGAFQPQSPRGSGHQRLMCHMGHGVWNLLELEEKMTTTFVSLLSHLQCLQTPLRPGVDASTMTEMKESGDEEEMEVNTSLLLVISTPNKAHWKTDMSAVAKPRAVSEEELRTWGARIRDPSAPLVERAHAMWGLRHAREPLATSLLAAYVTEVFPPEPASNALLQHEAAYCLGQRGDLSAVTDLEAALRDSRHEPIVRHEAAEGLAALASAPGVDVEHIKRVLTEFRDIDIVAVAETCEVGLGRIAWLQRPNKTPDPAAVLAEAEFPNTIDPSPAFDPDATPSMAELRRILLSPSSSLFARYQALFSLRNAAVVSTNDSTSSKHFSEVVEALSEALAAPGSALLRHEVAFILGQLSIAQTGDALIERLNDQQEAPMLGEVAGSAEAGEGDCDANSLSVRARQALLAGCKDPEPVVRDSCALALDMADYVASNDRFQFAEIFADLTIHRTGEIQVCVLVESLSLDGLQSAESTPPTASARRSSWSASRLGNHNVPASSEVEAVSRVHFGDIVNQVP</sequence>